<reference evidence="1 2" key="1">
    <citation type="submission" date="2021-06" db="EMBL/GenBank/DDBJ databases">
        <title>Caerostris extrusa draft genome.</title>
        <authorList>
            <person name="Kono N."/>
            <person name="Arakawa K."/>
        </authorList>
    </citation>
    <scope>NUCLEOTIDE SEQUENCE [LARGE SCALE GENOMIC DNA]</scope>
</reference>
<sequence>MVNFITEESLSGQKQSSKEFNVVLTKYSRAISGKPTHSQRGKFMPTNALLHASPVTDHRRIRKDSRSFWKIMTDGMH</sequence>
<dbReference type="EMBL" id="BPLR01002458">
    <property type="protein sequence ID" value="GIX73945.1"/>
    <property type="molecule type" value="Genomic_DNA"/>
</dbReference>
<dbReference type="AlphaFoldDB" id="A0AAV4MNK5"/>
<name>A0AAV4MNK5_CAEEX</name>
<accession>A0AAV4MNK5</accession>
<proteinExistence type="predicted"/>
<dbReference type="Proteomes" id="UP001054945">
    <property type="component" value="Unassembled WGS sequence"/>
</dbReference>
<keyword evidence="2" id="KW-1185">Reference proteome</keyword>
<comment type="caution">
    <text evidence="1">The sequence shown here is derived from an EMBL/GenBank/DDBJ whole genome shotgun (WGS) entry which is preliminary data.</text>
</comment>
<protein>
    <submittedName>
        <fullName evidence="1">Uncharacterized protein</fullName>
    </submittedName>
</protein>
<evidence type="ECO:0000313" key="2">
    <source>
        <dbReference type="Proteomes" id="UP001054945"/>
    </source>
</evidence>
<evidence type="ECO:0000313" key="1">
    <source>
        <dbReference type="EMBL" id="GIX73945.1"/>
    </source>
</evidence>
<gene>
    <name evidence="1" type="ORF">CEXT_522621</name>
</gene>
<organism evidence="1 2">
    <name type="scientific">Caerostris extrusa</name>
    <name type="common">Bark spider</name>
    <name type="synonym">Caerostris bankana</name>
    <dbReference type="NCBI Taxonomy" id="172846"/>
    <lineage>
        <taxon>Eukaryota</taxon>
        <taxon>Metazoa</taxon>
        <taxon>Ecdysozoa</taxon>
        <taxon>Arthropoda</taxon>
        <taxon>Chelicerata</taxon>
        <taxon>Arachnida</taxon>
        <taxon>Araneae</taxon>
        <taxon>Araneomorphae</taxon>
        <taxon>Entelegynae</taxon>
        <taxon>Araneoidea</taxon>
        <taxon>Araneidae</taxon>
        <taxon>Caerostris</taxon>
    </lineage>
</organism>